<dbReference type="SMART" id="SM01118">
    <property type="entry name" value="CYTH"/>
    <property type="match status" value="1"/>
</dbReference>
<dbReference type="RefSeq" id="WP_132563496.1">
    <property type="nucleotide sequence ID" value="NZ_SMBH01000007.1"/>
</dbReference>
<comment type="caution">
    <text evidence="3">The sequence shown here is derived from an EMBL/GenBank/DDBJ whole genome shotgun (WGS) entry which is preliminary data.</text>
</comment>
<evidence type="ECO:0000259" key="1">
    <source>
        <dbReference type="PROSITE" id="PS51707"/>
    </source>
</evidence>
<dbReference type="GO" id="GO:0050355">
    <property type="term" value="F:inorganic triphosphate phosphatase activity"/>
    <property type="evidence" value="ECO:0007669"/>
    <property type="project" value="InterPro"/>
</dbReference>
<dbReference type="InterPro" id="IPR023577">
    <property type="entry name" value="CYTH_domain"/>
</dbReference>
<evidence type="ECO:0000313" key="3">
    <source>
        <dbReference type="EMBL" id="TCU15385.1"/>
    </source>
</evidence>
<feature type="domain" description="CYTH" evidence="1">
    <location>
        <begin position="2"/>
        <end position="194"/>
    </location>
</feature>
<dbReference type="InterPro" id="IPR033469">
    <property type="entry name" value="CYTH-like_dom_sf"/>
</dbReference>
<reference evidence="3 4" key="1">
    <citation type="submission" date="2019-03" db="EMBL/GenBank/DDBJ databases">
        <title>Genomic Encyclopedia of Type Strains, Phase IV (KMG-V): Genome sequencing to study the core and pangenomes of soil and plant-associated prokaryotes.</title>
        <authorList>
            <person name="Whitman W."/>
        </authorList>
    </citation>
    <scope>NUCLEOTIDE SEQUENCE [LARGE SCALE GENOMIC DNA]</scope>
    <source>
        <strain evidence="3 4">Hc14</strain>
    </source>
</reference>
<dbReference type="EMBL" id="SMBH01000007">
    <property type="protein sequence ID" value="TCU15385.1"/>
    <property type="molecule type" value="Genomic_DNA"/>
</dbReference>
<dbReference type="CDD" id="cd07756">
    <property type="entry name" value="CYTH-like_Pase_CHAD"/>
    <property type="match status" value="1"/>
</dbReference>
<organism evidence="3 4">
    <name type="scientific">Rhizobium sullae</name>
    <name type="common">Rhizobium hedysari</name>
    <dbReference type="NCBI Taxonomy" id="50338"/>
    <lineage>
        <taxon>Bacteria</taxon>
        <taxon>Pseudomonadati</taxon>
        <taxon>Pseudomonadota</taxon>
        <taxon>Alphaproteobacteria</taxon>
        <taxon>Hyphomicrobiales</taxon>
        <taxon>Rhizobiaceae</taxon>
        <taxon>Rhizobium/Agrobacterium group</taxon>
        <taxon>Rhizobium</taxon>
    </lineage>
</organism>
<accession>A0A4V2V913</accession>
<protein>
    <submittedName>
        <fullName evidence="3">Inorganic triphosphatase YgiF</fullName>
    </submittedName>
</protein>
<dbReference type="Gene3D" id="1.40.20.10">
    <property type="entry name" value="CHAD domain"/>
    <property type="match status" value="1"/>
</dbReference>
<dbReference type="Pfam" id="PF01928">
    <property type="entry name" value="CYTH"/>
    <property type="match status" value="1"/>
</dbReference>
<dbReference type="AlphaFoldDB" id="A0A4V2V913"/>
<dbReference type="Proteomes" id="UP000294576">
    <property type="component" value="Unassembled WGS sequence"/>
</dbReference>
<dbReference type="InterPro" id="IPR007899">
    <property type="entry name" value="CHAD_dom"/>
</dbReference>
<evidence type="ECO:0000259" key="2">
    <source>
        <dbReference type="PROSITE" id="PS51708"/>
    </source>
</evidence>
<dbReference type="PANTHER" id="PTHR39569">
    <property type="entry name" value="INORGANIC TRIPHOSPHATASE"/>
    <property type="match status" value="1"/>
</dbReference>
<gene>
    <name evidence="3" type="ORF">EV132_107286</name>
</gene>
<dbReference type="SMART" id="SM00880">
    <property type="entry name" value="CHAD"/>
    <property type="match status" value="1"/>
</dbReference>
<sequence length="482" mass="54001">MSSEIEIKLELSTEALESLLGSDLLGEPEKILEQSSTYFDTVERRLFQEGFSLRIRRSGATRMQTVKATGPSESLFARSEWETPIDGEEPVLDHSSPLLSEFGSDLAVEPVFDVDVERRVWNVKENGSLIEVVVDQGEAVSGDRQSAIREVELELKDGDRKDLFILARKVDGIVPSRFGVRSKSEKGFALVDQQRSVFKAEGLDLDRNMRAVAAFQTIASSCFRQFRLNEDVLLHRRNPEALHQARVALRRLRSAFSLFKPILSGEEPGRLNAEMRWLAGVLGEARNIDVLLAKATDADLVSKLTDARRDAYDDAIGALNSSRARALALDFNDWLQCGEYLERKDVADQDPSASEFAVEALDRLRKKLKKHGRALASVDDEHRHEVRKDAKKLRYAAEFFGSLFDSKRGARRYKKFIAAMADLQDDLGALNDLATGPDVLKKCSLADHPARESVLSHADKDVLIGKAQDSVDDILDAKQFWR</sequence>
<dbReference type="PROSITE" id="PS51708">
    <property type="entry name" value="CHAD"/>
    <property type="match status" value="1"/>
</dbReference>
<evidence type="ECO:0000313" key="4">
    <source>
        <dbReference type="Proteomes" id="UP000294576"/>
    </source>
</evidence>
<dbReference type="SUPFAM" id="SSF55154">
    <property type="entry name" value="CYTH-like phosphatases"/>
    <property type="match status" value="1"/>
</dbReference>
<proteinExistence type="predicted"/>
<dbReference type="Gene3D" id="2.40.320.10">
    <property type="entry name" value="Hypothetical Protein Pfu-838710-001"/>
    <property type="match status" value="1"/>
</dbReference>
<dbReference type="PANTHER" id="PTHR39569:SF1">
    <property type="entry name" value="INORGANIC TRIPHOSPHATASE"/>
    <property type="match status" value="1"/>
</dbReference>
<dbReference type="InterPro" id="IPR039013">
    <property type="entry name" value="YgiF"/>
</dbReference>
<name>A0A4V2V913_RHISU</name>
<dbReference type="InterPro" id="IPR038186">
    <property type="entry name" value="CHAD_dom_sf"/>
</dbReference>
<feature type="domain" description="CHAD" evidence="2">
    <location>
        <begin position="208"/>
        <end position="480"/>
    </location>
</feature>
<dbReference type="PROSITE" id="PS51707">
    <property type="entry name" value="CYTH"/>
    <property type="match status" value="1"/>
</dbReference>
<dbReference type="Pfam" id="PF05235">
    <property type="entry name" value="CHAD"/>
    <property type="match status" value="1"/>
</dbReference>
<dbReference type="GO" id="GO:0046872">
    <property type="term" value="F:metal ion binding"/>
    <property type="evidence" value="ECO:0007669"/>
    <property type="project" value="TreeGrafter"/>
</dbReference>